<dbReference type="OrthoDB" id="10674496at2759"/>
<feature type="region of interest" description="Disordered" evidence="1">
    <location>
        <begin position="93"/>
        <end position="119"/>
    </location>
</feature>
<evidence type="ECO:0000313" key="3">
    <source>
        <dbReference type="EMBL" id="GFT83920.1"/>
    </source>
</evidence>
<keyword evidence="4" id="KW-1185">Reference proteome</keyword>
<dbReference type="AlphaFoldDB" id="A0A8X6U814"/>
<evidence type="ECO:0000256" key="2">
    <source>
        <dbReference type="SAM" id="SignalP"/>
    </source>
</evidence>
<organism evidence="3 4">
    <name type="scientific">Nephila pilipes</name>
    <name type="common">Giant wood spider</name>
    <name type="synonym">Nephila maculata</name>
    <dbReference type="NCBI Taxonomy" id="299642"/>
    <lineage>
        <taxon>Eukaryota</taxon>
        <taxon>Metazoa</taxon>
        <taxon>Ecdysozoa</taxon>
        <taxon>Arthropoda</taxon>
        <taxon>Chelicerata</taxon>
        <taxon>Arachnida</taxon>
        <taxon>Araneae</taxon>
        <taxon>Araneomorphae</taxon>
        <taxon>Entelegynae</taxon>
        <taxon>Araneoidea</taxon>
        <taxon>Nephilidae</taxon>
        <taxon>Nephila</taxon>
    </lineage>
</organism>
<accession>A0A8X6U814</accession>
<proteinExistence type="predicted"/>
<dbReference type="EMBL" id="BMAW01023678">
    <property type="protein sequence ID" value="GFT83920.1"/>
    <property type="molecule type" value="Genomic_DNA"/>
</dbReference>
<gene>
    <name evidence="3" type="ORF">NPIL_74451</name>
</gene>
<dbReference type="Proteomes" id="UP000887013">
    <property type="component" value="Unassembled WGS sequence"/>
</dbReference>
<evidence type="ECO:0000313" key="4">
    <source>
        <dbReference type="Proteomes" id="UP000887013"/>
    </source>
</evidence>
<evidence type="ECO:0000256" key="1">
    <source>
        <dbReference type="SAM" id="MobiDB-lite"/>
    </source>
</evidence>
<feature type="chain" id="PRO_5036497149" evidence="2">
    <location>
        <begin position="23"/>
        <end position="222"/>
    </location>
</feature>
<feature type="signal peptide" evidence="2">
    <location>
        <begin position="1"/>
        <end position="22"/>
    </location>
</feature>
<sequence>MIPLAHGIILTLYVDILALCVAIEVEPSFIKLLNVVGNKSAKPNTKLQSFSLIIWTQFLHGLDMCSRYWVWSEQGKGETLRGDKLRNRANPRLLRSSVGGGNSGQKGSTGGRGQERGNIEQARDVARHVIIREEEEKSSRVIDGRGRGKGRVDGRDFLLGRKDGWSARVCGGGGRGTCINCFHVIPRQSGIRRTSIEGKSSARSGGNVCVKLMEMDCLKMRV</sequence>
<protein>
    <submittedName>
        <fullName evidence="3">Uncharacterized protein</fullName>
    </submittedName>
</protein>
<feature type="compositionally biased region" description="Gly residues" evidence="1">
    <location>
        <begin position="98"/>
        <end position="112"/>
    </location>
</feature>
<keyword evidence="2" id="KW-0732">Signal</keyword>
<name>A0A8X6U814_NEPPI</name>
<comment type="caution">
    <text evidence="3">The sequence shown here is derived from an EMBL/GenBank/DDBJ whole genome shotgun (WGS) entry which is preliminary data.</text>
</comment>
<reference evidence="3" key="1">
    <citation type="submission" date="2020-08" db="EMBL/GenBank/DDBJ databases">
        <title>Multicomponent nature underlies the extraordinary mechanical properties of spider dragline silk.</title>
        <authorList>
            <person name="Kono N."/>
            <person name="Nakamura H."/>
            <person name="Mori M."/>
            <person name="Yoshida Y."/>
            <person name="Ohtoshi R."/>
            <person name="Malay A.D."/>
            <person name="Moran D.A.P."/>
            <person name="Tomita M."/>
            <person name="Numata K."/>
            <person name="Arakawa K."/>
        </authorList>
    </citation>
    <scope>NUCLEOTIDE SEQUENCE</scope>
</reference>